<keyword evidence="1" id="KW-0472">Membrane</keyword>
<evidence type="ECO:0000313" key="2">
    <source>
        <dbReference type="EMBL" id="EIJ89662.1"/>
    </source>
</evidence>
<dbReference type="Proteomes" id="UP000002872">
    <property type="component" value="Unassembled WGS sequence"/>
</dbReference>
<evidence type="ECO:0000256" key="1">
    <source>
        <dbReference type="SAM" id="Phobius"/>
    </source>
</evidence>
<name>I3EKB5_NEMP3</name>
<keyword evidence="3" id="KW-1185">Reference proteome</keyword>
<dbReference type="EMBL" id="GL870876">
    <property type="protein sequence ID" value="EIJ89662.1"/>
    <property type="molecule type" value="Genomic_DNA"/>
</dbReference>
<accession>I3EKB5</accession>
<evidence type="ECO:0000313" key="3">
    <source>
        <dbReference type="Proteomes" id="UP000002872"/>
    </source>
</evidence>
<feature type="transmembrane region" description="Helical" evidence="1">
    <location>
        <begin position="44"/>
        <end position="65"/>
    </location>
</feature>
<keyword evidence="1" id="KW-0812">Transmembrane</keyword>
<reference evidence="2" key="1">
    <citation type="submission" date="2011-01" db="EMBL/GenBank/DDBJ databases">
        <title>The Genome Sequence of Nematocida parisii strain ERTm3.</title>
        <authorList>
            <consortium name="The Broad Institute Genome Sequencing Platform"/>
            <consortium name="The Broad Institute Genome Sequencing Center for Infectious Disease"/>
            <person name="Cuomo C."/>
            <person name="Troemel E."/>
            <person name="Young S.K."/>
            <person name="Zeng Q."/>
            <person name="Gargeya S."/>
            <person name="Fitzgerald M."/>
            <person name="Haas B."/>
            <person name="Abouelleil A."/>
            <person name="Alvarado L."/>
            <person name="Arachchi H.M."/>
            <person name="Berlin A."/>
            <person name="Chapman S.B."/>
            <person name="Gearin G."/>
            <person name="Goldberg J."/>
            <person name="Griggs A."/>
            <person name="Gujja S."/>
            <person name="Hansen M."/>
            <person name="Heiman D."/>
            <person name="Howarth C."/>
            <person name="Larimer J."/>
            <person name="Lui A."/>
            <person name="MacDonald P.J.P."/>
            <person name="McCowen C."/>
            <person name="Montmayeur A."/>
            <person name="Murphy C."/>
            <person name="Neiman D."/>
            <person name="Pearson M."/>
            <person name="Priest M."/>
            <person name="Roberts A."/>
            <person name="Saif S."/>
            <person name="Shea T."/>
            <person name="Sisk P."/>
            <person name="Stolte C."/>
            <person name="Sykes S."/>
            <person name="Wortman J."/>
            <person name="Nusbaum C."/>
            <person name="Birren B."/>
        </authorList>
    </citation>
    <scope>NUCLEOTIDE SEQUENCE</scope>
    <source>
        <strain evidence="2">ERTm3</strain>
    </source>
</reference>
<sequence>MMNMDSIKVKVISMKEYIPDMSLRNIQDIVYITNPDQIKRRNKYILVGAITLAVIMLIVVGGLIARRFMNKNNERQENDNAGIAA</sequence>
<dbReference type="AlphaFoldDB" id="I3EKB5"/>
<proteinExistence type="predicted"/>
<keyword evidence="1" id="KW-1133">Transmembrane helix</keyword>
<protein>
    <submittedName>
        <fullName evidence="2">Uncharacterized protein</fullName>
    </submittedName>
</protein>
<organism evidence="2 3">
    <name type="scientific">Nematocida parisii (strain ERTm3)</name>
    <name type="common">Nematode killer fungus</name>
    <dbReference type="NCBI Taxonomy" id="935791"/>
    <lineage>
        <taxon>Eukaryota</taxon>
        <taxon>Fungi</taxon>
        <taxon>Fungi incertae sedis</taxon>
        <taxon>Microsporidia</taxon>
        <taxon>Nematocida</taxon>
    </lineage>
</organism>
<dbReference type="OrthoDB" id="10311901at2759"/>
<dbReference type="InParanoid" id="I3EKB5"/>
<gene>
    <name evidence="2" type="ORF">NEQG_00432</name>
</gene>
<dbReference type="HOGENOM" id="CLU_2513156_0_0_1"/>
<dbReference type="VEuPathDB" id="MicrosporidiaDB:NEQG_00432"/>